<evidence type="ECO:0000313" key="2">
    <source>
        <dbReference type="EMBL" id="RSK48062.1"/>
    </source>
</evidence>
<dbReference type="PANTHER" id="PTHR10900:SF77">
    <property type="entry name" value="FI19380P1"/>
    <property type="match status" value="1"/>
</dbReference>
<name>A0A428KNT2_9BACT</name>
<evidence type="ECO:0000259" key="1">
    <source>
        <dbReference type="PROSITE" id="PS50213"/>
    </source>
</evidence>
<dbReference type="PROSITE" id="PS50213">
    <property type="entry name" value="FAS1"/>
    <property type="match status" value="2"/>
</dbReference>
<dbReference type="AlphaFoldDB" id="A0A428KNT2"/>
<dbReference type="EMBL" id="RWIT01000006">
    <property type="protein sequence ID" value="RSK48062.1"/>
    <property type="molecule type" value="Genomic_DNA"/>
</dbReference>
<evidence type="ECO:0000313" key="3">
    <source>
        <dbReference type="Proteomes" id="UP000273500"/>
    </source>
</evidence>
<dbReference type="PANTHER" id="PTHR10900">
    <property type="entry name" value="PERIOSTIN-RELATED"/>
    <property type="match status" value="1"/>
</dbReference>
<dbReference type="OrthoDB" id="1119934at2"/>
<dbReference type="Proteomes" id="UP000273500">
    <property type="component" value="Unassembled WGS sequence"/>
</dbReference>
<protein>
    <submittedName>
        <fullName evidence="2">Fasciclin domain-containing protein</fullName>
    </submittedName>
</protein>
<dbReference type="Gene3D" id="2.30.180.10">
    <property type="entry name" value="FAS1 domain"/>
    <property type="match status" value="2"/>
</dbReference>
<dbReference type="InterPro" id="IPR050904">
    <property type="entry name" value="Adhesion/Biosynth-related"/>
</dbReference>
<feature type="domain" description="FAS1" evidence="1">
    <location>
        <begin position="67"/>
        <end position="217"/>
    </location>
</feature>
<sequence length="390" mass="42746">MARRPLPAPGPFRVRPHQHQLTHTLAHMLRYFYLTTSMKTLRLLLVFLTGLLGLMSCQHDTEPAVPVTQLEKHLADDAQYSTFYAGLRKTGLLPELKPAALFTVLAPTNDAFTRLSGPYADFSTADRINALTDANKLQQLREILQYHLLPNQQLSSLSTFGYAQFTTLLAAPSAARRELQVARHNEFVSINGITGAVTPVKGTALTEGTVHALQQVILPGTKSLTELIQAQAQQTGSQHTLFWQALQRPAAAALLAELTAPQTDYTVLLPSDAGLRARWQRQNSAWASLSDVPDAALLTTLRLHIITQHLTSSTIMGEKRPTLAGATQWDSTLRLTGSYTFPAINTPAHYGFEVSTTTYAGVEAQQTSFSLIDQQAYNGIMHLLNGAIKP</sequence>
<proteinExistence type="predicted"/>
<dbReference type="Pfam" id="PF02469">
    <property type="entry name" value="Fasciclin"/>
    <property type="match status" value="2"/>
</dbReference>
<feature type="domain" description="FAS1" evidence="1">
    <location>
        <begin position="221"/>
        <end position="388"/>
    </location>
</feature>
<dbReference type="InterPro" id="IPR000782">
    <property type="entry name" value="FAS1_domain"/>
</dbReference>
<organism evidence="2 3">
    <name type="scientific">Hymenobacter rigui</name>
    <dbReference type="NCBI Taxonomy" id="334424"/>
    <lineage>
        <taxon>Bacteria</taxon>
        <taxon>Pseudomonadati</taxon>
        <taxon>Bacteroidota</taxon>
        <taxon>Cytophagia</taxon>
        <taxon>Cytophagales</taxon>
        <taxon>Hymenobacteraceae</taxon>
        <taxon>Hymenobacter</taxon>
    </lineage>
</organism>
<reference evidence="2 3" key="1">
    <citation type="submission" date="2018-12" db="EMBL/GenBank/DDBJ databases">
        <authorList>
            <person name="Feng G."/>
            <person name="Zhu H."/>
        </authorList>
    </citation>
    <scope>NUCLEOTIDE SEQUENCE [LARGE SCALE GENOMIC DNA]</scope>
    <source>
        <strain evidence="2 3">KCTC 12533</strain>
    </source>
</reference>
<dbReference type="SMART" id="SM00554">
    <property type="entry name" value="FAS1"/>
    <property type="match status" value="1"/>
</dbReference>
<dbReference type="InterPro" id="IPR036378">
    <property type="entry name" value="FAS1_dom_sf"/>
</dbReference>
<dbReference type="GO" id="GO:0005615">
    <property type="term" value="C:extracellular space"/>
    <property type="evidence" value="ECO:0007669"/>
    <property type="project" value="TreeGrafter"/>
</dbReference>
<comment type="caution">
    <text evidence="2">The sequence shown here is derived from an EMBL/GenBank/DDBJ whole genome shotgun (WGS) entry which is preliminary data.</text>
</comment>
<accession>A0A428KNT2</accession>
<dbReference type="SUPFAM" id="SSF82153">
    <property type="entry name" value="FAS1 domain"/>
    <property type="match status" value="2"/>
</dbReference>
<gene>
    <name evidence="2" type="ORF">EI291_13320</name>
</gene>
<keyword evidence="3" id="KW-1185">Reference proteome</keyword>